<comment type="similarity">
    <text evidence="3">Belongs to the phosphoglycerate mutase family.</text>
</comment>
<dbReference type="GO" id="GO:0005829">
    <property type="term" value="C:cytosol"/>
    <property type="evidence" value="ECO:0007669"/>
    <property type="project" value="TreeGrafter"/>
</dbReference>
<dbReference type="InterPro" id="IPR001345">
    <property type="entry name" value="PG/BPGM_mutase_AS"/>
</dbReference>
<dbReference type="SUPFAM" id="SSF53254">
    <property type="entry name" value="Phosphoglycerate mutase-like"/>
    <property type="match status" value="1"/>
</dbReference>
<name>A0AA88L0J5_ARTSF</name>
<feature type="binding site" evidence="7">
    <location>
        <position position="64"/>
    </location>
    <ligand>
        <name>substrate</name>
    </ligand>
</feature>
<dbReference type="GO" id="GO:0004331">
    <property type="term" value="F:fructose-2,6-bisphosphate 2-phosphatase activity"/>
    <property type="evidence" value="ECO:0007669"/>
    <property type="project" value="UniProtKB-EC"/>
</dbReference>
<dbReference type="Proteomes" id="UP001187531">
    <property type="component" value="Unassembled WGS sequence"/>
</dbReference>
<evidence type="ECO:0000313" key="8">
    <source>
        <dbReference type="EMBL" id="KAK2711912.1"/>
    </source>
</evidence>
<evidence type="ECO:0000256" key="7">
    <source>
        <dbReference type="PIRSR" id="PIRSR613078-2"/>
    </source>
</evidence>
<evidence type="ECO:0000256" key="3">
    <source>
        <dbReference type="ARBA" id="ARBA00038362"/>
    </source>
</evidence>
<dbReference type="GO" id="GO:0043456">
    <property type="term" value="P:regulation of pentose-phosphate shunt"/>
    <property type="evidence" value="ECO:0007669"/>
    <property type="project" value="TreeGrafter"/>
</dbReference>
<evidence type="ECO:0000256" key="1">
    <source>
        <dbReference type="ARBA" id="ARBA00000464"/>
    </source>
</evidence>
<dbReference type="Pfam" id="PF00300">
    <property type="entry name" value="His_Phos_1"/>
    <property type="match status" value="1"/>
</dbReference>
<organism evidence="8 9">
    <name type="scientific">Artemia franciscana</name>
    <name type="common">Brine shrimp</name>
    <name type="synonym">Artemia sanfranciscana</name>
    <dbReference type="NCBI Taxonomy" id="6661"/>
    <lineage>
        <taxon>Eukaryota</taxon>
        <taxon>Metazoa</taxon>
        <taxon>Ecdysozoa</taxon>
        <taxon>Arthropoda</taxon>
        <taxon>Crustacea</taxon>
        <taxon>Branchiopoda</taxon>
        <taxon>Anostraca</taxon>
        <taxon>Artemiidae</taxon>
        <taxon>Artemia</taxon>
    </lineage>
</organism>
<dbReference type="InterPro" id="IPR029033">
    <property type="entry name" value="His_PPase_superfam"/>
</dbReference>
<evidence type="ECO:0000256" key="6">
    <source>
        <dbReference type="PIRSR" id="PIRSR613078-1"/>
    </source>
</evidence>
<dbReference type="PROSITE" id="PS00175">
    <property type="entry name" value="PG_MUTASE"/>
    <property type="match status" value="1"/>
</dbReference>
<dbReference type="PANTHER" id="PTHR46517:SF1">
    <property type="entry name" value="FRUCTOSE-2,6-BISPHOSPHATASE TIGAR"/>
    <property type="match status" value="1"/>
</dbReference>
<dbReference type="Gene3D" id="3.40.50.1240">
    <property type="entry name" value="Phosphoglycerate mutase-like"/>
    <property type="match status" value="1"/>
</dbReference>
<comment type="catalytic activity">
    <reaction evidence="1">
        <text>beta-D-fructose 2,6-bisphosphate + H2O = beta-D-fructose 6-phosphate + phosphate</text>
        <dbReference type="Rhea" id="RHEA:17289"/>
        <dbReference type="ChEBI" id="CHEBI:15377"/>
        <dbReference type="ChEBI" id="CHEBI:43474"/>
        <dbReference type="ChEBI" id="CHEBI:57634"/>
        <dbReference type="ChEBI" id="CHEBI:58579"/>
        <dbReference type="EC" id="3.1.3.46"/>
    </reaction>
</comment>
<accession>A0AA88L0J5</accession>
<feature type="binding site" evidence="7">
    <location>
        <begin position="12"/>
        <end position="19"/>
    </location>
    <ligand>
        <name>substrate</name>
    </ligand>
</feature>
<evidence type="ECO:0000256" key="4">
    <source>
        <dbReference type="ARBA" id="ARBA00040907"/>
    </source>
</evidence>
<dbReference type="EMBL" id="JAVRJZ010000016">
    <property type="protein sequence ID" value="KAK2711912.1"/>
    <property type="molecule type" value="Genomic_DNA"/>
</dbReference>
<dbReference type="GO" id="GO:0045820">
    <property type="term" value="P:negative regulation of glycolytic process"/>
    <property type="evidence" value="ECO:0007669"/>
    <property type="project" value="TreeGrafter"/>
</dbReference>
<gene>
    <name evidence="8" type="ORF">QYM36_012886</name>
</gene>
<dbReference type="AlphaFoldDB" id="A0AA88L0J5"/>
<keyword evidence="2" id="KW-0378">Hydrolase</keyword>
<dbReference type="InterPro" id="IPR013078">
    <property type="entry name" value="His_Pase_superF_clade-1"/>
</dbReference>
<feature type="active site" description="Tele-phosphohistidine intermediate" evidence="6">
    <location>
        <position position="13"/>
    </location>
</feature>
<dbReference type="PANTHER" id="PTHR46517">
    <property type="entry name" value="FRUCTOSE-2,6-BISPHOSPHATASE TIGAR"/>
    <property type="match status" value="1"/>
</dbReference>
<dbReference type="CDD" id="cd07067">
    <property type="entry name" value="HP_PGM_like"/>
    <property type="match status" value="1"/>
</dbReference>
<sequence>MPSQTFILTLVRHGETDDNVNRIIQGQKDTPLNDNGRDQARQLGGFFLKQDQKFDLVFASDLKRTRETASLALGPICVDFTLEKRIRERNFGVLEGLPFGALQDAAAKENISTAIYKPENGESNIDMRERAADYFKDLCDLVFNDPAEPEQVALFTHGGWMRELCIHLISNHGCALKGTKGQCATQVSPNTGVTSLLVKRCGSGKIQAELLKWHDISHLDPDQPVIKSLGI</sequence>
<evidence type="ECO:0000256" key="5">
    <source>
        <dbReference type="ARBA" id="ARBA00042275"/>
    </source>
</evidence>
<evidence type="ECO:0000256" key="2">
    <source>
        <dbReference type="ARBA" id="ARBA00022801"/>
    </source>
</evidence>
<comment type="caution">
    <text evidence="8">The sequence shown here is derived from an EMBL/GenBank/DDBJ whole genome shotgun (WGS) entry which is preliminary data.</text>
</comment>
<feature type="active site" description="Proton donor/acceptor" evidence="6">
    <location>
        <position position="88"/>
    </location>
</feature>
<reference evidence="8" key="1">
    <citation type="submission" date="2023-07" db="EMBL/GenBank/DDBJ databases">
        <title>Chromosome-level genome assembly of Artemia franciscana.</title>
        <authorList>
            <person name="Jo E."/>
        </authorList>
    </citation>
    <scope>NUCLEOTIDE SEQUENCE</scope>
    <source>
        <tissue evidence="8">Whole body</tissue>
    </source>
</reference>
<protein>
    <recommendedName>
        <fullName evidence="4">Fructose-2,6-bisphosphatase TIGAR</fullName>
    </recommendedName>
    <alternativeName>
        <fullName evidence="5">TP53-induced glycolysis and apoptosis regulator</fullName>
    </alternativeName>
</protein>
<keyword evidence="9" id="KW-1185">Reference proteome</keyword>
<dbReference type="SMART" id="SM00855">
    <property type="entry name" value="PGAM"/>
    <property type="match status" value="1"/>
</dbReference>
<evidence type="ECO:0000313" key="9">
    <source>
        <dbReference type="Proteomes" id="UP001187531"/>
    </source>
</evidence>
<dbReference type="InterPro" id="IPR051695">
    <property type="entry name" value="Phosphoglycerate_Mutase"/>
</dbReference>
<proteinExistence type="inferred from homology"/>